<proteinExistence type="predicted"/>
<dbReference type="EMBL" id="CP001107">
    <property type="protein sequence ID" value="ACR76594.1"/>
    <property type="molecule type" value="Genomic_DNA"/>
</dbReference>
<dbReference type="InterPro" id="IPR027417">
    <property type="entry name" value="P-loop_NTPase"/>
</dbReference>
<dbReference type="InterPro" id="IPR018631">
    <property type="entry name" value="AAA-ATPase-like_dom"/>
</dbReference>
<dbReference type="Proteomes" id="UP000001477">
    <property type="component" value="Chromosome"/>
</dbReference>
<dbReference type="AlphaFoldDB" id="C4ZHV7"/>
<reference evidence="2 3" key="1">
    <citation type="journal article" date="2009" name="Proc. Natl. Acad. Sci. U.S.A.">
        <title>Characterizing a model human gut microbiota composed of members of its two dominant bacterial phyla.</title>
        <authorList>
            <person name="Mahowald M.A."/>
            <person name="Rey F.E."/>
            <person name="Seedorf H."/>
            <person name="Turnbaugh P.J."/>
            <person name="Fulton R.S."/>
            <person name="Wollam A."/>
            <person name="Shah N."/>
            <person name="Wang C."/>
            <person name="Magrini V."/>
            <person name="Wilson R.K."/>
            <person name="Cantarel B.L."/>
            <person name="Coutinho P.M."/>
            <person name="Henrissat B."/>
            <person name="Crock L.W."/>
            <person name="Russell A."/>
            <person name="Verberkmoes N.C."/>
            <person name="Hettich R.L."/>
            <person name="Gordon J.I."/>
        </authorList>
    </citation>
    <scope>NUCLEOTIDE SEQUENCE [LARGE SCALE GENOMIC DNA]</scope>
    <source>
        <strain evidence="3">ATCC 33656 / DSM 3377 / JCM 17463 / KCTC 5835 / LMG 30912 / VPI 0990</strain>
    </source>
</reference>
<dbReference type="Pfam" id="PF09820">
    <property type="entry name" value="AAA-ATPase_like"/>
    <property type="match status" value="1"/>
</dbReference>
<dbReference type="PANTHER" id="PTHR34825">
    <property type="entry name" value="CONSERVED PROTEIN, WITH A WEAK D-GALACTARATE DEHYDRATASE/ALTRONATE HYDROLASE DOMAIN"/>
    <property type="match status" value="1"/>
</dbReference>
<dbReference type="STRING" id="515619.EUBREC_2865"/>
<dbReference type="HOGENOM" id="CLU_021114_1_2_9"/>
<dbReference type="KEGG" id="ere:EUBREC_2865"/>
<dbReference type="PANTHER" id="PTHR34825:SF1">
    <property type="entry name" value="AAA-ATPASE-LIKE DOMAIN-CONTAINING PROTEIN"/>
    <property type="match status" value="1"/>
</dbReference>
<organism evidence="2 3">
    <name type="scientific">Agathobacter rectalis (strain ATCC 33656 / DSM 3377 / JCM 17463 / KCTC 5835 / VPI 0990)</name>
    <name type="common">Eubacterium rectale</name>
    <dbReference type="NCBI Taxonomy" id="515619"/>
    <lineage>
        <taxon>Bacteria</taxon>
        <taxon>Bacillati</taxon>
        <taxon>Bacillota</taxon>
        <taxon>Clostridia</taxon>
        <taxon>Lachnospirales</taxon>
        <taxon>Lachnospiraceae</taxon>
        <taxon>Agathobacter</taxon>
    </lineage>
</organism>
<name>C4ZHV7_AGARV</name>
<accession>C4ZHV7</accession>
<protein>
    <recommendedName>
        <fullName evidence="1">AAA-ATPase-like domain-containing protein</fullName>
    </recommendedName>
</protein>
<feature type="domain" description="AAA-ATPase-like" evidence="1">
    <location>
        <begin position="12"/>
        <end position="240"/>
    </location>
</feature>
<dbReference type="SUPFAM" id="SSF52540">
    <property type="entry name" value="P-loop containing nucleoside triphosphate hydrolases"/>
    <property type="match status" value="1"/>
</dbReference>
<dbReference type="InterPro" id="IPR012547">
    <property type="entry name" value="PDDEXK_9"/>
</dbReference>
<dbReference type="Pfam" id="PF08011">
    <property type="entry name" value="PDDEXK_9"/>
    <property type="match status" value="1"/>
</dbReference>
<sequence>MEALMDRTLKLPVGIDNFEKIRKSGFYYIDKTRLIEQLLQNWGEVNLFTRPRRFGKTLNMSMFKSFFEIGTDKSIFDGLYISQNTALCNEYMGKYPVVFISFKDVNGLTFDRAYDALVQIIGEIANGFSFLMNSDKLSKNEKEQYQGIIQIKDGKYHMSDGVVISSLKVLSQLLTKHYGKNTIFIIDEYDVPLDKAFQHGYYDEMVELIRGILGKVLKTNDYLQFAILTGCLRISKESIFTGINNFKVLSILDARFDEQFGFSDDEVKNLLADYGLASHFEEAKEWYDGYHFGNVDVYCPWDVINYVDNLVANPTARPQTYWINSSGNSLVRRLINIADSTTKDEVERLIAGESIEKVVHLELTYNEIDKNIDNIWSVLFTTGYLTKVGEVKLPDSENYALKLVIPNKEVREVFILQIQEWFKEVVAKDNDEIRVLSKAILEADTEKIQRQLNIIMDRMISILDTKARDRQKENFYHGLLLGLLRGSNPNWLIKSNRESGDGFSDIIIKPEDPDSGIIIEVKYATSFQGLDKSCEDAMNQINTRRYDAVLREEGRCNIIKYGIAFHKKRCKVVSDK</sequence>
<evidence type="ECO:0000259" key="1">
    <source>
        <dbReference type="Pfam" id="PF09820"/>
    </source>
</evidence>
<evidence type="ECO:0000313" key="3">
    <source>
        <dbReference type="Proteomes" id="UP000001477"/>
    </source>
</evidence>
<gene>
    <name evidence="2" type="ordered locus">EUBREC_2865</name>
</gene>
<evidence type="ECO:0000313" key="2">
    <source>
        <dbReference type="EMBL" id="ACR76594.1"/>
    </source>
</evidence>
<dbReference type="PaxDb" id="515619-EUBREC_2865"/>